<sequence>MVTRRGASAIQVNNLEISIAAFIEKVAFLPPISLILIATQAVLLERRRATCCTTIICDQLGTT</sequence>
<comment type="caution">
    <text evidence="1">The sequence shown here is derived from an EMBL/GenBank/DDBJ whole genome shotgun (WGS) entry which is preliminary data.</text>
</comment>
<evidence type="ECO:0000313" key="2">
    <source>
        <dbReference type="Proteomes" id="UP000252357"/>
    </source>
</evidence>
<dbReference type="AlphaFoldDB" id="A0A368KZX3"/>
<organism evidence="1 2">
    <name type="scientific">Parvibium lacunae</name>
    <dbReference type="NCBI Taxonomy" id="1888893"/>
    <lineage>
        <taxon>Bacteria</taxon>
        <taxon>Pseudomonadati</taxon>
        <taxon>Pseudomonadota</taxon>
        <taxon>Betaproteobacteria</taxon>
        <taxon>Burkholderiales</taxon>
        <taxon>Alcaligenaceae</taxon>
        <taxon>Parvibium</taxon>
    </lineage>
</organism>
<name>A0A368KZX3_9BURK</name>
<gene>
    <name evidence="1" type="ORF">DU000_11435</name>
</gene>
<protein>
    <submittedName>
        <fullName evidence="1">Uncharacterized protein</fullName>
    </submittedName>
</protein>
<reference evidence="1 2" key="1">
    <citation type="journal article" date="2018" name="Int. J. Syst. Evol. Microbiol.">
        <title>Parvibium lacunae gen. nov., sp. nov., a new member of the family Alcaligenaceae isolated from a freshwater pond.</title>
        <authorList>
            <person name="Chen W.M."/>
            <person name="Xie P.B."/>
            <person name="Hsu M.Y."/>
            <person name="Sheu S.Y."/>
        </authorList>
    </citation>
    <scope>NUCLEOTIDE SEQUENCE [LARGE SCALE GENOMIC DNA]</scope>
    <source>
        <strain evidence="1 2">KMB9</strain>
    </source>
</reference>
<keyword evidence="2" id="KW-1185">Reference proteome</keyword>
<dbReference type="EMBL" id="QPGB01000006">
    <property type="protein sequence ID" value="RCS56571.1"/>
    <property type="molecule type" value="Genomic_DNA"/>
</dbReference>
<evidence type="ECO:0000313" key="1">
    <source>
        <dbReference type="EMBL" id="RCS56571.1"/>
    </source>
</evidence>
<accession>A0A368KZX3</accession>
<dbReference type="Proteomes" id="UP000252357">
    <property type="component" value="Unassembled WGS sequence"/>
</dbReference>
<proteinExistence type="predicted"/>